<dbReference type="Gene3D" id="3.50.50.60">
    <property type="entry name" value="FAD/NAD(P)-binding domain"/>
    <property type="match status" value="1"/>
</dbReference>
<keyword evidence="3" id="KW-1185">Reference proteome</keyword>
<dbReference type="InterPro" id="IPR036188">
    <property type="entry name" value="FAD/NAD-bd_sf"/>
</dbReference>
<dbReference type="EMBL" id="CP015772">
    <property type="protein sequence ID" value="ANH79713.1"/>
    <property type="molecule type" value="Genomic_DNA"/>
</dbReference>
<dbReference type="KEGG" id="nia:A8C56_00840"/>
<sequence>MQENRYDVIIVGGGPAGCSLAARLAVSGMRILVLEKDALPERTVISCSLFLASGMRLMDEIGISEVQYTAGNPKLAGAVLEMAGYFKTFVTMPEVGGRNYLYGIRRELLDNALWNHLQQFPNVTAIDQFSVTDINNDEKGSVKIISGTKKGAGNIQFFANAVIGADGRNSIVARKMKAPVIKEEKKLITTVYYAYWENVAPYKTGGKEWVHIHSGCNGFSTVVMPAGRRRTGVLVQCRHDYFKADEGADAWYLQTLSTFPSVNERLKNARRVTPLKGIKNVSNLFRKAFGPGWVLVGDAYHQKDSYDAQGIYDALTGAKMLSGYLIAWYQKKGEWDALMQQYESEIYRIAAPMFKSTMERLKRELFTIPPPFVAKTLMRWMLTSPLYKNRFARLISRQVAPDKWAPPSVVLRSIVTGALRDLTGKRKE</sequence>
<name>A0A1A9HWU9_9BACT</name>
<proteinExistence type="predicted"/>
<dbReference type="InterPro" id="IPR002938">
    <property type="entry name" value="FAD-bd"/>
</dbReference>
<dbReference type="RefSeq" id="WP_067750834.1">
    <property type="nucleotide sequence ID" value="NZ_CP015772.1"/>
</dbReference>
<evidence type="ECO:0000313" key="3">
    <source>
        <dbReference type="Proteomes" id="UP000077667"/>
    </source>
</evidence>
<evidence type="ECO:0000259" key="1">
    <source>
        <dbReference type="Pfam" id="PF01494"/>
    </source>
</evidence>
<dbReference type="PANTHER" id="PTHR43747:SF1">
    <property type="entry name" value="SLR1998 PROTEIN"/>
    <property type="match status" value="1"/>
</dbReference>
<organism evidence="2 3">
    <name type="scientific">Niabella ginsenosidivorans</name>
    <dbReference type="NCBI Taxonomy" id="1176587"/>
    <lineage>
        <taxon>Bacteria</taxon>
        <taxon>Pseudomonadati</taxon>
        <taxon>Bacteroidota</taxon>
        <taxon>Chitinophagia</taxon>
        <taxon>Chitinophagales</taxon>
        <taxon>Chitinophagaceae</taxon>
        <taxon>Niabella</taxon>
    </lineage>
</organism>
<gene>
    <name evidence="2" type="ORF">A8C56_00840</name>
</gene>
<dbReference type="OrthoDB" id="9766816at2"/>
<dbReference type="Pfam" id="PF01494">
    <property type="entry name" value="FAD_binding_3"/>
    <property type="match status" value="1"/>
</dbReference>
<dbReference type="InterPro" id="IPR050816">
    <property type="entry name" value="Flavin-dep_Halogenase_NPB"/>
</dbReference>
<dbReference type="PRINTS" id="PR00420">
    <property type="entry name" value="RNGMNOXGNASE"/>
</dbReference>
<dbReference type="GO" id="GO:0071949">
    <property type="term" value="F:FAD binding"/>
    <property type="evidence" value="ECO:0007669"/>
    <property type="project" value="InterPro"/>
</dbReference>
<evidence type="ECO:0000313" key="2">
    <source>
        <dbReference type="EMBL" id="ANH79713.1"/>
    </source>
</evidence>
<dbReference type="SUPFAM" id="SSF51905">
    <property type="entry name" value="FAD/NAD(P)-binding domain"/>
    <property type="match status" value="1"/>
</dbReference>
<protein>
    <recommendedName>
        <fullName evidence="1">FAD-binding domain-containing protein</fullName>
    </recommendedName>
</protein>
<dbReference type="Proteomes" id="UP000077667">
    <property type="component" value="Chromosome"/>
</dbReference>
<dbReference type="STRING" id="1176587.A8C56_00840"/>
<feature type="domain" description="FAD-binding" evidence="1">
    <location>
        <begin position="6"/>
        <end position="353"/>
    </location>
</feature>
<dbReference type="PANTHER" id="PTHR43747">
    <property type="entry name" value="FAD-BINDING PROTEIN"/>
    <property type="match status" value="1"/>
</dbReference>
<reference evidence="2 3" key="1">
    <citation type="submission" date="2016-05" db="EMBL/GenBank/DDBJ databases">
        <title>Niabella ginsenosidivorans BS26 whole genome sequencing.</title>
        <authorList>
            <person name="Im W.T."/>
            <person name="Siddiqi M.Z."/>
        </authorList>
    </citation>
    <scope>NUCLEOTIDE SEQUENCE [LARGE SCALE GENOMIC DNA]</scope>
    <source>
        <strain evidence="2 3">BS26</strain>
    </source>
</reference>
<accession>A0A1A9HWU9</accession>
<dbReference type="AlphaFoldDB" id="A0A1A9HWU9"/>